<evidence type="ECO:0000256" key="7">
    <source>
        <dbReference type="SAM" id="Phobius"/>
    </source>
</evidence>
<dbReference type="PANTHER" id="PTHR43731">
    <property type="entry name" value="RHOMBOID PROTEASE"/>
    <property type="match status" value="1"/>
</dbReference>
<dbReference type="Gene3D" id="1.20.1540.10">
    <property type="entry name" value="Rhomboid-like"/>
    <property type="match status" value="1"/>
</dbReference>
<gene>
    <name evidence="9" type="ORF">DB895_12160</name>
</gene>
<keyword evidence="3 7" id="KW-0812">Transmembrane</keyword>
<feature type="transmembrane region" description="Helical" evidence="7">
    <location>
        <begin position="47"/>
        <end position="72"/>
    </location>
</feature>
<comment type="subcellular location">
    <subcellularLocation>
        <location evidence="1">Membrane</location>
        <topology evidence="1">Multi-pass membrane protein</topology>
    </subcellularLocation>
</comment>
<dbReference type="SUPFAM" id="SSF144091">
    <property type="entry name" value="Rhomboid-like"/>
    <property type="match status" value="1"/>
</dbReference>
<proteinExistence type="inferred from homology"/>
<reference evidence="9 10" key="1">
    <citation type="submission" date="2018-04" db="EMBL/GenBank/DDBJ databases">
        <title>Flavobacterium sp. nov., isolated from glacier ice.</title>
        <authorList>
            <person name="Liu Q."/>
            <person name="Xin Y.-H."/>
        </authorList>
    </citation>
    <scope>NUCLEOTIDE SEQUENCE [LARGE SCALE GENOMIC DNA]</scope>
    <source>
        <strain evidence="9 10">RB1R5</strain>
    </source>
</reference>
<keyword evidence="6 7" id="KW-0472">Membrane</keyword>
<evidence type="ECO:0000256" key="3">
    <source>
        <dbReference type="ARBA" id="ARBA00022692"/>
    </source>
</evidence>
<keyword evidence="5 7" id="KW-1133">Transmembrane helix</keyword>
<feature type="transmembrane region" description="Helical" evidence="7">
    <location>
        <begin position="130"/>
        <end position="151"/>
    </location>
</feature>
<evidence type="ECO:0000259" key="8">
    <source>
        <dbReference type="Pfam" id="PF01694"/>
    </source>
</evidence>
<evidence type="ECO:0000313" key="10">
    <source>
        <dbReference type="Proteomes" id="UP000245449"/>
    </source>
</evidence>
<evidence type="ECO:0000256" key="5">
    <source>
        <dbReference type="ARBA" id="ARBA00022989"/>
    </source>
</evidence>
<name>A0A2U1JGG4_9FLAO</name>
<dbReference type="PANTHER" id="PTHR43731:SF14">
    <property type="entry name" value="PRESENILIN-ASSOCIATED RHOMBOID-LIKE PROTEIN, MITOCHONDRIAL"/>
    <property type="match status" value="1"/>
</dbReference>
<feature type="transmembrane region" description="Helical" evidence="7">
    <location>
        <begin position="105"/>
        <end position="124"/>
    </location>
</feature>
<feature type="domain" description="Peptidase S54 rhomboid" evidence="8">
    <location>
        <begin position="39"/>
        <end position="181"/>
    </location>
</feature>
<feature type="transmembrane region" description="Helical" evidence="7">
    <location>
        <begin position="187"/>
        <end position="208"/>
    </location>
</feature>
<protein>
    <submittedName>
        <fullName evidence="9">Rhomboid family intramembrane serine protease</fullName>
    </submittedName>
</protein>
<dbReference type="EMBL" id="QCZI01000017">
    <property type="protein sequence ID" value="PWA04240.1"/>
    <property type="molecule type" value="Genomic_DNA"/>
</dbReference>
<feature type="transmembrane region" description="Helical" evidence="7">
    <location>
        <begin position="78"/>
        <end position="98"/>
    </location>
</feature>
<evidence type="ECO:0000313" key="9">
    <source>
        <dbReference type="EMBL" id="PWA04240.1"/>
    </source>
</evidence>
<dbReference type="InterPro" id="IPR022764">
    <property type="entry name" value="Peptidase_S54_rhomboid_dom"/>
</dbReference>
<dbReference type="OrthoDB" id="9813074at2"/>
<dbReference type="GO" id="GO:0016020">
    <property type="term" value="C:membrane"/>
    <property type="evidence" value="ECO:0007669"/>
    <property type="project" value="UniProtKB-SubCell"/>
</dbReference>
<dbReference type="InterPro" id="IPR035952">
    <property type="entry name" value="Rhomboid-like_sf"/>
</dbReference>
<dbReference type="Proteomes" id="UP000245449">
    <property type="component" value="Unassembled WGS sequence"/>
</dbReference>
<evidence type="ECO:0000256" key="1">
    <source>
        <dbReference type="ARBA" id="ARBA00004141"/>
    </source>
</evidence>
<keyword evidence="9" id="KW-0645">Protease</keyword>
<keyword evidence="10" id="KW-1185">Reference proteome</keyword>
<accession>A0A2U1JGG4</accession>
<evidence type="ECO:0000256" key="2">
    <source>
        <dbReference type="ARBA" id="ARBA00009045"/>
    </source>
</evidence>
<evidence type="ECO:0000256" key="6">
    <source>
        <dbReference type="ARBA" id="ARBA00023136"/>
    </source>
</evidence>
<dbReference type="GO" id="GO:0004252">
    <property type="term" value="F:serine-type endopeptidase activity"/>
    <property type="evidence" value="ECO:0007669"/>
    <property type="project" value="InterPro"/>
</dbReference>
<feature type="transmembrane region" description="Helical" evidence="7">
    <location>
        <begin position="6"/>
        <end position="26"/>
    </location>
</feature>
<sequence>MNIVLLVIIALNLIISFKGFGDLTFFRKYEFHIGSIRSGEQIRMISSGFLHADIGHLFFNMFTLFMFAPVVINHLESFSFLTVYAASLIFGSLLTLYFHKNDYNYRAIGASGAVTGILYSAILLQPDMSLYLFFVPIPIPAYLFGIGYLLYSIYGMKAKNDNIGHTAHFGGAIGGYLITILKEPQMLTENTFMVVLLAIPIVILFVMAKMGKL</sequence>
<feature type="transmembrane region" description="Helical" evidence="7">
    <location>
        <begin position="163"/>
        <end position="181"/>
    </location>
</feature>
<dbReference type="Pfam" id="PF01694">
    <property type="entry name" value="Rhomboid"/>
    <property type="match status" value="1"/>
</dbReference>
<comment type="similarity">
    <text evidence="2">Belongs to the peptidase S54 family.</text>
</comment>
<evidence type="ECO:0000256" key="4">
    <source>
        <dbReference type="ARBA" id="ARBA00022801"/>
    </source>
</evidence>
<comment type="caution">
    <text evidence="9">The sequence shown here is derived from an EMBL/GenBank/DDBJ whole genome shotgun (WGS) entry which is preliminary data.</text>
</comment>
<keyword evidence="4" id="KW-0378">Hydrolase</keyword>
<dbReference type="InterPro" id="IPR050925">
    <property type="entry name" value="Rhomboid_protease_S54"/>
</dbReference>
<dbReference type="GO" id="GO:0006508">
    <property type="term" value="P:proteolysis"/>
    <property type="evidence" value="ECO:0007669"/>
    <property type="project" value="UniProtKB-KW"/>
</dbReference>
<dbReference type="RefSeq" id="WP_116725637.1">
    <property type="nucleotide sequence ID" value="NZ_QCZI01000017.1"/>
</dbReference>
<organism evidence="9 10">
    <name type="scientific">Flavobacterium psychrotolerans</name>
    <dbReference type="NCBI Taxonomy" id="2169410"/>
    <lineage>
        <taxon>Bacteria</taxon>
        <taxon>Pseudomonadati</taxon>
        <taxon>Bacteroidota</taxon>
        <taxon>Flavobacteriia</taxon>
        <taxon>Flavobacteriales</taxon>
        <taxon>Flavobacteriaceae</taxon>
        <taxon>Flavobacterium</taxon>
    </lineage>
</organism>
<dbReference type="AlphaFoldDB" id="A0A2U1JGG4"/>